<proteinExistence type="predicted"/>
<evidence type="ECO:0000256" key="1">
    <source>
        <dbReference type="SAM" id="MobiDB-lite"/>
    </source>
</evidence>
<gene>
    <name evidence="2" type="ORF">H920_02166</name>
</gene>
<organism evidence="2 3">
    <name type="scientific">Fukomys damarensis</name>
    <name type="common">Damaraland mole rat</name>
    <name type="synonym">Cryptomys damarensis</name>
    <dbReference type="NCBI Taxonomy" id="885580"/>
    <lineage>
        <taxon>Eukaryota</taxon>
        <taxon>Metazoa</taxon>
        <taxon>Chordata</taxon>
        <taxon>Craniata</taxon>
        <taxon>Vertebrata</taxon>
        <taxon>Euteleostomi</taxon>
        <taxon>Mammalia</taxon>
        <taxon>Eutheria</taxon>
        <taxon>Euarchontoglires</taxon>
        <taxon>Glires</taxon>
        <taxon>Rodentia</taxon>
        <taxon>Hystricomorpha</taxon>
        <taxon>Bathyergidae</taxon>
        <taxon>Fukomys</taxon>
    </lineage>
</organism>
<feature type="region of interest" description="Disordered" evidence="1">
    <location>
        <begin position="1"/>
        <end position="29"/>
    </location>
</feature>
<dbReference type="Proteomes" id="UP000028990">
    <property type="component" value="Unassembled WGS sequence"/>
</dbReference>
<sequence>MNQQNNAGDQAPSTHIFGDTLEGSKPYGQTQFTAEELEVQRGIWIPATQKEASDWQHRLLGALVRNAESPGWSVAQWKGTHLPV</sequence>
<feature type="compositionally biased region" description="Polar residues" evidence="1">
    <location>
        <begin position="1"/>
        <end position="13"/>
    </location>
</feature>
<keyword evidence="3" id="KW-1185">Reference proteome</keyword>
<accession>A0A091DZA4</accession>
<name>A0A091DZA4_FUKDA</name>
<dbReference type="EMBL" id="KN121427">
    <property type="protein sequence ID" value="KFO36417.1"/>
    <property type="molecule type" value="Genomic_DNA"/>
</dbReference>
<dbReference type="AlphaFoldDB" id="A0A091DZA4"/>
<evidence type="ECO:0000313" key="3">
    <source>
        <dbReference type="Proteomes" id="UP000028990"/>
    </source>
</evidence>
<evidence type="ECO:0000313" key="2">
    <source>
        <dbReference type="EMBL" id="KFO36417.1"/>
    </source>
</evidence>
<reference evidence="2 3" key="1">
    <citation type="submission" date="2013-11" db="EMBL/GenBank/DDBJ databases">
        <title>The Damaraland mole rat (Fukomys damarensis) genome and evolution of African mole rats.</title>
        <authorList>
            <person name="Gladyshev V.N."/>
            <person name="Fang X."/>
        </authorList>
    </citation>
    <scope>NUCLEOTIDE SEQUENCE [LARGE SCALE GENOMIC DNA]</scope>
    <source>
        <tissue evidence="2">Liver</tissue>
    </source>
</reference>
<protein>
    <submittedName>
        <fullName evidence="2">Uncharacterized protein</fullName>
    </submittedName>
</protein>